<dbReference type="VEuPathDB" id="VectorBase:ADAC001104"/>
<dbReference type="Pfam" id="PF08395">
    <property type="entry name" value="7tm_7"/>
    <property type="match status" value="1"/>
</dbReference>
<feature type="transmembrane region" description="Helical" evidence="6">
    <location>
        <begin position="65"/>
        <end position="82"/>
    </location>
</feature>
<name>W5JRQ9_ANODA</name>
<dbReference type="HOGENOM" id="CLU_1195731_0_0_1"/>
<evidence type="ECO:0000256" key="1">
    <source>
        <dbReference type="ARBA" id="ARBA00004651"/>
    </source>
</evidence>
<dbReference type="eggNOG" id="ENOG502T6ZM">
    <property type="taxonomic scope" value="Eukaryota"/>
</dbReference>
<dbReference type="Proteomes" id="UP000000673">
    <property type="component" value="Unassembled WGS sequence"/>
</dbReference>
<evidence type="ECO:0000256" key="5">
    <source>
        <dbReference type="ARBA" id="ARBA00023136"/>
    </source>
</evidence>
<dbReference type="AlphaFoldDB" id="W5JRQ9"/>
<proteinExistence type="predicted"/>
<dbReference type="GO" id="GO:0050909">
    <property type="term" value="P:sensory perception of taste"/>
    <property type="evidence" value="ECO:0007669"/>
    <property type="project" value="InterPro"/>
</dbReference>
<evidence type="ECO:0000256" key="2">
    <source>
        <dbReference type="ARBA" id="ARBA00022475"/>
    </source>
</evidence>
<evidence type="ECO:0000313" key="9">
    <source>
        <dbReference type="Proteomes" id="UP000000673"/>
    </source>
</evidence>
<dbReference type="InterPro" id="IPR013604">
    <property type="entry name" value="7TM_chemorcpt"/>
</dbReference>
<evidence type="ECO:0000313" key="7">
    <source>
        <dbReference type="EMBL" id="ETN67097.1"/>
    </source>
</evidence>
<evidence type="ECO:0000256" key="3">
    <source>
        <dbReference type="ARBA" id="ARBA00022692"/>
    </source>
</evidence>
<reference evidence="7" key="2">
    <citation type="submission" date="2010-05" db="EMBL/GenBank/DDBJ databases">
        <authorList>
            <person name="Almeida L.G."/>
            <person name="Nicolas M.F."/>
            <person name="Souza R.C."/>
            <person name="Vasconcelos A.T.R."/>
        </authorList>
    </citation>
    <scope>NUCLEOTIDE SEQUENCE</scope>
</reference>
<gene>
    <name evidence="7" type="ORF">AND_001104</name>
</gene>
<dbReference type="EnsemblMetazoa" id="ADAC001104-RA">
    <property type="protein sequence ID" value="ADAC001104-PA"/>
    <property type="gene ID" value="ADAC001104"/>
</dbReference>
<dbReference type="VEuPathDB" id="VectorBase:ADAR2_010815"/>
<organism evidence="7">
    <name type="scientific">Anopheles darlingi</name>
    <name type="common">Mosquito</name>
    <dbReference type="NCBI Taxonomy" id="43151"/>
    <lineage>
        <taxon>Eukaryota</taxon>
        <taxon>Metazoa</taxon>
        <taxon>Ecdysozoa</taxon>
        <taxon>Arthropoda</taxon>
        <taxon>Hexapoda</taxon>
        <taxon>Insecta</taxon>
        <taxon>Pterygota</taxon>
        <taxon>Neoptera</taxon>
        <taxon>Endopterygota</taxon>
        <taxon>Diptera</taxon>
        <taxon>Nematocera</taxon>
        <taxon>Culicoidea</taxon>
        <taxon>Culicidae</taxon>
        <taxon>Anophelinae</taxon>
        <taxon>Anopheles</taxon>
    </lineage>
</organism>
<keyword evidence="2" id="KW-1003">Cell membrane</keyword>
<reference evidence="7 9" key="1">
    <citation type="journal article" date="2010" name="BMC Genomics">
        <title>Combination of measures distinguishes pre-miRNAs from other stem-loops in the genome of the newly sequenced Anopheles darlingi.</title>
        <authorList>
            <person name="Mendes N.D."/>
            <person name="Freitas A.T."/>
            <person name="Vasconcelos A.T."/>
            <person name="Sagot M.F."/>
        </authorList>
    </citation>
    <scope>NUCLEOTIDE SEQUENCE</scope>
</reference>
<dbReference type="GO" id="GO:0005886">
    <property type="term" value="C:plasma membrane"/>
    <property type="evidence" value="ECO:0007669"/>
    <property type="project" value="UniProtKB-SubCell"/>
</dbReference>
<keyword evidence="9" id="KW-1185">Reference proteome</keyword>
<evidence type="ECO:0008006" key="10">
    <source>
        <dbReference type="Google" id="ProtNLM"/>
    </source>
</evidence>
<keyword evidence="5 6" id="KW-0472">Membrane</keyword>
<evidence type="ECO:0000256" key="6">
    <source>
        <dbReference type="SAM" id="Phobius"/>
    </source>
</evidence>
<keyword evidence="4 6" id="KW-1133">Transmembrane helix</keyword>
<dbReference type="STRING" id="43151.W5JRQ9"/>
<accession>W5JRQ9</accession>
<dbReference type="EMBL" id="ADMH02000292">
    <property type="protein sequence ID" value="ETN67097.1"/>
    <property type="molecule type" value="Genomic_DNA"/>
</dbReference>
<feature type="transmembrane region" description="Helical" evidence="6">
    <location>
        <begin position="179"/>
        <end position="196"/>
    </location>
</feature>
<sequence length="232" mass="27218">MDAIDEQLDATARTPRSLDCFNHRLISGLFGTLLIYNVVPATNEMIIISRISANLVWYRNCLLKVWFYILIRLADSFFLLHIEYIRNRYQMLNYELRVTTPVDLLGAGKSKRTLAPDVIHQRIVQLKRVQNYLKELNGAVNERFGWQLFGVITMLFIGTTIDGYWMYANLHYDSGKYKVESFLCGISPLLMFYMLFSRCQHCINEGQMTFYHLHNVFGYILPTQTMELVRLF</sequence>
<evidence type="ECO:0000313" key="8">
    <source>
        <dbReference type="EnsemblMetazoa" id="ADAC001104-PA"/>
    </source>
</evidence>
<reference evidence="7" key="3">
    <citation type="journal article" date="2013" name="Nucleic Acids Res.">
        <title>The genome of Anopheles darlingi, the main neotropical malaria vector.</title>
        <authorList>
            <person name="Marinotti O."/>
            <person name="Cerqueira G.C."/>
            <person name="de Almeida L.G."/>
            <person name="Ferro M.I."/>
            <person name="Loreto E.L."/>
            <person name="Zaha A."/>
            <person name="Teixeira S.M."/>
            <person name="Wespiser A.R."/>
            <person name="Almeida E Silva A."/>
            <person name="Schlindwein A.D."/>
            <person name="Pacheco A.C."/>
            <person name="Silva A.L."/>
            <person name="Graveley B.R."/>
            <person name="Walenz B.P."/>
            <person name="Lima Bde A."/>
            <person name="Ribeiro C.A."/>
            <person name="Nunes-Silva C.G."/>
            <person name="de Carvalho C.R."/>
            <person name="Soares C.M."/>
            <person name="de Menezes C.B."/>
            <person name="Matiolli C."/>
            <person name="Caffrey D."/>
            <person name="Araujo D.A."/>
            <person name="de Oliveira D.M."/>
            <person name="Golenbock D."/>
            <person name="Grisard E.C."/>
            <person name="Fantinatti-Garboggini F."/>
            <person name="de Carvalho F.M."/>
            <person name="Barcellos F.G."/>
            <person name="Prosdocimi F."/>
            <person name="May G."/>
            <person name="Azevedo Junior G.M."/>
            <person name="Guimaraes G.M."/>
            <person name="Goldman G.H."/>
            <person name="Padilha I.Q."/>
            <person name="Batista Jda S."/>
            <person name="Ferro J.A."/>
            <person name="Ribeiro J.M."/>
            <person name="Fietto J.L."/>
            <person name="Dabbas K.M."/>
            <person name="Cerdeira L."/>
            <person name="Agnez-Lima L.F."/>
            <person name="Brocchi M."/>
            <person name="de Carvalho M.O."/>
            <person name="Teixeira Mde M."/>
            <person name="Diniz Maia Mde M."/>
            <person name="Goldman M.H."/>
            <person name="Cruz Schneider M.P."/>
            <person name="Felipe M.S."/>
            <person name="Hungria M."/>
            <person name="Nicolas M.F."/>
            <person name="Pereira M."/>
            <person name="Montes M.A."/>
            <person name="Cantao M.E."/>
            <person name="Vincentz M."/>
            <person name="Rafael M.S."/>
            <person name="Silverman N."/>
            <person name="Stoco P.H."/>
            <person name="Souza R.C."/>
            <person name="Vicentini R."/>
            <person name="Gazzinelli R.T."/>
            <person name="Neves Rde O."/>
            <person name="Silva R."/>
            <person name="Astolfi-Filho S."/>
            <person name="Maciel T.E."/>
            <person name="Urmenyi T.P."/>
            <person name="Tadei W.P."/>
            <person name="Camargo E.P."/>
            <person name="de Vasconcelos A.T."/>
        </authorList>
    </citation>
    <scope>NUCLEOTIDE SEQUENCE</scope>
</reference>
<evidence type="ECO:0000256" key="4">
    <source>
        <dbReference type="ARBA" id="ARBA00022989"/>
    </source>
</evidence>
<keyword evidence="3 6" id="KW-0812">Transmembrane</keyword>
<comment type="subcellular location">
    <subcellularLocation>
        <location evidence="1">Cell membrane</location>
        <topology evidence="1">Multi-pass membrane protein</topology>
    </subcellularLocation>
</comment>
<protein>
    <recommendedName>
        <fullName evidence="10">Gustatory receptor</fullName>
    </recommendedName>
</protein>
<feature type="transmembrane region" description="Helical" evidence="6">
    <location>
        <begin position="144"/>
        <end position="167"/>
    </location>
</feature>
<reference evidence="8" key="4">
    <citation type="submission" date="2015-06" db="UniProtKB">
        <authorList>
            <consortium name="EnsemblMetazoa"/>
        </authorList>
    </citation>
    <scope>IDENTIFICATION</scope>
</reference>